<comment type="caution">
    <text evidence="2">The sequence shown here is derived from an EMBL/GenBank/DDBJ whole genome shotgun (WGS) entry which is preliminary data.</text>
</comment>
<evidence type="ECO:0000313" key="3">
    <source>
        <dbReference type="Proteomes" id="UP000319213"/>
    </source>
</evidence>
<sequence>MNFCLSDLVPPLRWSDAARIRTLTEPVERDGLPDAWWRSLPMARVLAVLSADRLAELLTELALEHWPAAAIGDILPALYVAGPDDADDPQVEIALDRAGSWAGLLALTGRELLDQPFIQARPMLTALFGAVFGKLAEGPGAAGERAEPAGRAEREAKAEPLPPAMFPPAGPAAFPPASSSLPASAVESAPAAELPGQESPTPAPGTRRRDPSDLFALVDAAFADLDDQAWAVAQNRIFTDQPSEADQLAKLFAVPTERIVELEERLRRRLADWLAGPDAEPYRRHLETVAESLGAAAPKSRLVAAADWHSRELRSLDVPAWQFVLATLPEHRLTGDWLVTGDLAELQEKTRRLVLDAERPPTVAQATRLVASLGIHAEVAREWLESVPGLRIEGPGGKPAEATDPDAEVRPEPERPEPEAAGQDAADRPEAPGPDAAERPEAAEPLPEAAEAAPAVPAPAAEPDVPPAEPERRGEMPADALEPAFPGLGGPEAGPEPVPAAEPPLGDRPAKPLRPPYGAGPEPMPEPIPWADRPPVPDAPAPEPAPAGAGADPLPKRVPGASVSGEPRLDLVSSPSRPVVRDGGDGGAGLKDVALTRRCFKQPDGRWWFRIDVSEDHLAGGPCAIPSGFAAYLGMQPGESRTVRCATGELTLAWQARPALETIRPLLIEAGAQVGGHLFVTVTEDGMLRARHLPAVAGGDKAAQALRLVGYTAPGGTMDQALRVIATRVGMDGATPRADLLGRLRERGDRDLLSLLATPVTH</sequence>
<protein>
    <submittedName>
        <fullName evidence="2">Uncharacterized protein</fullName>
    </submittedName>
</protein>
<organism evidence="2 3">
    <name type="scientific">Thermopolyspora flexuosa</name>
    <dbReference type="NCBI Taxonomy" id="103836"/>
    <lineage>
        <taxon>Bacteria</taxon>
        <taxon>Bacillati</taxon>
        <taxon>Actinomycetota</taxon>
        <taxon>Actinomycetes</taxon>
        <taxon>Streptosporangiales</taxon>
        <taxon>Streptosporangiaceae</taxon>
        <taxon>Thermopolyspora</taxon>
    </lineage>
</organism>
<dbReference type="AlphaFoldDB" id="A0A543IT16"/>
<feature type="compositionally biased region" description="Basic and acidic residues" evidence="1">
    <location>
        <begin position="144"/>
        <end position="158"/>
    </location>
</feature>
<feature type="compositionally biased region" description="Basic and acidic residues" evidence="1">
    <location>
        <begin position="407"/>
        <end position="418"/>
    </location>
</feature>
<feature type="compositionally biased region" description="Low complexity" evidence="1">
    <location>
        <begin position="443"/>
        <end position="463"/>
    </location>
</feature>
<dbReference type="Proteomes" id="UP000319213">
    <property type="component" value="Unassembled WGS sequence"/>
</dbReference>
<feature type="compositionally biased region" description="Low complexity" evidence="1">
    <location>
        <begin position="175"/>
        <end position="195"/>
    </location>
</feature>
<proteinExistence type="predicted"/>
<feature type="compositionally biased region" description="Basic and acidic residues" evidence="1">
    <location>
        <begin position="425"/>
        <end position="442"/>
    </location>
</feature>
<reference evidence="2 3" key="1">
    <citation type="submission" date="2019-06" db="EMBL/GenBank/DDBJ databases">
        <title>Sequencing the genomes of 1000 actinobacteria strains.</title>
        <authorList>
            <person name="Klenk H.-P."/>
        </authorList>
    </citation>
    <scope>NUCLEOTIDE SEQUENCE [LARGE SCALE GENOMIC DNA]</scope>
    <source>
        <strain evidence="2 3">DSM 43186</strain>
    </source>
</reference>
<evidence type="ECO:0000313" key="2">
    <source>
        <dbReference type="EMBL" id="TQM73726.1"/>
    </source>
</evidence>
<dbReference type="OrthoDB" id="3928741at2"/>
<feature type="compositionally biased region" description="Pro residues" evidence="1">
    <location>
        <begin position="160"/>
        <end position="174"/>
    </location>
</feature>
<dbReference type="RefSeq" id="WP_142258001.1">
    <property type="nucleotide sequence ID" value="NZ_BMPV01000004.1"/>
</dbReference>
<evidence type="ECO:0000256" key="1">
    <source>
        <dbReference type="SAM" id="MobiDB-lite"/>
    </source>
</evidence>
<accession>A0A543IT16</accession>
<feature type="region of interest" description="Disordered" evidence="1">
    <location>
        <begin position="389"/>
        <end position="585"/>
    </location>
</feature>
<gene>
    <name evidence="2" type="ORF">FHX40_0379</name>
</gene>
<keyword evidence="3" id="KW-1185">Reference proteome</keyword>
<dbReference type="EMBL" id="VFPQ01000001">
    <property type="protein sequence ID" value="TQM73726.1"/>
    <property type="molecule type" value="Genomic_DNA"/>
</dbReference>
<name>A0A543IT16_9ACTN</name>
<feature type="region of interest" description="Disordered" evidence="1">
    <location>
        <begin position="139"/>
        <end position="210"/>
    </location>
</feature>
<feature type="compositionally biased region" description="Pro residues" evidence="1">
    <location>
        <begin position="522"/>
        <end position="545"/>
    </location>
</feature>